<dbReference type="Proteomes" id="UP001165960">
    <property type="component" value="Unassembled WGS sequence"/>
</dbReference>
<gene>
    <name evidence="1" type="ORF">DSO57_1015061</name>
</gene>
<sequence>MGGQLKPPEHNLTGSSARLLSSQGCAPASGRHAAATLNQASNGIDAEPTLVDVRESTLSYQLASVWDLAGWAGKAHQRIGANLMR</sequence>
<keyword evidence="2" id="KW-1185">Reference proteome</keyword>
<organism evidence="1 2">
    <name type="scientific">Entomophthora muscae</name>
    <dbReference type="NCBI Taxonomy" id="34485"/>
    <lineage>
        <taxon>Eukaryota</taxon>
        <taxon>Fungi</taxon>
        <taxon>Fungi incertae sedis</taxon>
        <taxon>Zoopagomycota</taxon>
        <taxon>Entomophthoromycotina</taxon>
        <taxon>Entomophthoromycetes</taxon>
        <taxon>Entomophthorales</taxon>
        <taxon>Entomophthoraceae</taxon>
        <taxon>Entomophthora</taxon>
    </lineage>
</organism>
<accession>A0ACC2SI09</accession>
<dbReference type="EMBL" id="QTSX02005029">
    <property type="protein sequence ID" value="KAJ9062017.1"/>
    <property type="molecule type" value="Genomic_DNA"/>
</dbReference>
<proteinExistence type="predicted"/>
<reference evidence="1" key="1">
    <citation type="submission" date="2022-04" db="EMBL/GenBank/DDBJ databases">
        <title>Genome of the entomopathogenic fungus Entomophthora muscae.</title>
        <authorList>
            <person name="Elya C."/>
            <person name="Lovett B.R."/>
            <person name="Lee E."/>
            <person name="Macias A.M."/>
            <person name="Hajek A.E."/>
            <person name="De Bivort B.L."/>
            <person name="Kasson M.T."/>
            <person name="De Fine Licht H.H."/>
            <person name="Stajich J.E."/>
        </authorList>
    </citation>
    <scope>NUCLEOTIDE SEQUENCE</scope>
    <source>
        <strain evidence="1">Berkeley</strain>
    </source>
</reference>
<evidence type="ECO:0000313" key="2">
    <source>
        <dbReference type="Proteomes" id="UP001165960"/>
    </source>
</evidence>
<comment type="caution">
    <text evidence="1">The sequence shown here is derived from an EMBL/GenBank/DDBJ whole genome shotgun (WGS) entry which is preliminary data.</text>
</comment>
<name>A0ACC2SI09_9FUNG</name>
<protein>
    <submittedName>
        <fullName evidence="1">Uncharacterized protein</fullName>
    </submittedName>
</protein>
<evidence type="ECO:0000313" key="1">
    <source>
        <dbReference type="EMBL" id="KAJ9062017.1"/>
    </source>
</evidence>